<dbReference type="GO" id="GO:0003677">
    <property type="term" value="F:DNA binding"/>
    <property type="evidence" value="ECO:0007669"/>
    <property type="project" value="UniProtKB-KW"/>
</dbReference>
<accession>A0A7W7CI75</accession>
<sequence>MRSRYLSPGWLAGHVLVLLVALVCGWLGWWQLERALSTTGSGLNLGYALQWPLFGIFGIVGWIRFLRMESTRADEDQDESAEAPEPEVPEQPAEPVAEKWLPGRPRPAAQDADIDPELAEYNRYLKQKAEQWQQR</sequence>
<keyword evidence="3" id="KW-0238">DNA-binding</keyword>
<proteinExistence type="predicted"/>
<keyword evidence="4" id="KW-1185">Reference proteome</keyword>
<dbReference type="AlphaFoldDB" id="A0A7W7CI75"/>
<feature type="transmembrane region" description="Helical" evidence="2">
    <location>
        <begin position="9"/>
        <end position="29"/>
    </location>
</feature>
<feature type="compositionally biased region" description="Acidic residues" evidence="1">
    <location>
        <begin position="75"/>
        <end position="88"/>
    </location>
</feature>
<evidence type="ECO:0000256" key="2">
    <source>
        <dbReference type="SAM" id="Phobius"/>
    </source>
</evidence>
<feature type="transmembrane region" description="Helical" evidence="2">
    <location>
        <begin position="49"/>
        <end position="66"/>
    </location>
</feature>
<name>A0A7W7CI75_9PSEU</name>
<comment type="caution">
    <text evidence="3">The sequence shown here is derived from an EMBL/GenBank/DDBJ whole genome shotgun (WGS) entry which is preliminary data.</text>
</comment>
<keyword evidence="2" id="KW-0472">Membrane</keyword>
<gene>
    <name evidence="3" type="ORF">HNR67_007733</name>
</gene>
<feature type="region of interest" description="Disordered" evidence="1">
    <location>
        <begin position="73"/>
        <end position="114"/>
    </location>
</feature>
<evidence type="ECO:0000256" key="1">
    <source>
        <dbReference type="SAM" id="MobiDB-lite"/>
    </source>
</evidence>
<protein>
    <submittedName>
        <fullName evidence="3">DNA-binding transcriptional regulator of glucitol operon</fullName>
    </submittedName>
</protein>
<organism evidence="3 4">
    <name type="scientific">Crossiella cryophila</name>
    <dbReference type="NCBI Taxonomy" id="43355"/>
    <lineage>
        <taxon>Bacteria</taxon>
        <taxon>Bacillati</taxon>
        <taxon>Actinomycetota</taxon>
        <taxon>Actinomycetes</taxon>
        <taxon>Pseudonocardiales</taxon>
        <taxon>Pseudonocardiaceae</taxon>
        <taxon>Crossiella</taxon>
    </lineage>
</organism>
<keyword evidence="2" id="KW-0812">Transmembrane</keyword>
<dbReference type="RefSeq" id="WP_312989087.1">
    <property type="nucleotide sequence ID" value="NZ_BAAAUI010000014.1"/>
</dbReference>
<evidence type="ECO:0000313" key="3">
    <source>
        <dbReference type="EMBL" id="MBB4681615.1"/>
    </source>
</evidence>
<keyword evidence="2" id="KW-1133">Transmembrane helix</keyword>
<dbReference type="EMBL" id="JACHMH010000001">
    <property type="protein sequence ID" value="MBB4681615.1"/>
    <property type="molecule type" value="Genomic_DNA"/>
</dbReference>
<reference evidence="3 4" key="1">
    <citation type="submission" date="2020-08" db="EMBL/GenBank/DDBJ databases">
        <title>Sequencing the genomes of 1000 actinobacteria strains.</title>
        <authorList>
            <person name="Klenk H.-P."/>
        </authorList>
    </citation>
    <scope>NUCLEOTIDE SEQUENCE [LARGE SCALE GENOMIC DNA]</scope>
    <source>
        <strain evidence="3 4">DSM 44230</strain>
    </source>
</reference>
<dbReference type="Proteomes" id="UP000533598">
    <property type="component" value="Unassembled WGS sequence"/>
</dbReference>
<evidence type="ECO:0000313" key="4">
    <source>
        <dbReference type="Proteomes" id="UP000533598"/>
    </source>
</evidence>